<dbReference type="OrthoDB" id="2951834at2759"/>
<dbReference type="Proteomes" id="UP000308549">
    <property type="component" value="Unassembled WGS sequence"/>
</dbReference>
<dbReference type="EMBL" id="NAJL01000018">
    <property type="protein sequence ID" value="TKA28443.1"/>
    <property type="molecule type" value="Genomic_DNA"/>
</dbReference>
<dbReference type="AlphaFoldDB" id="A0A4U0U0L7"/>
<name>A0A4U0U0L7_9PEZI</name>
<comment type="caution">
    <text evidence="1">The sequence shown here is derived from an EMBL/GenBank/DDBJ whole genome shotgun (WGS) entry which is preliminary data.</text>
</comment>
<proteinExistence type="predicted"/>
<protein>
    <submittedName>
        <fullName evidence="1">Uncharacterized protein</fullName>
    </submittedName>
</protein>
<evidence type="ECO:0000313" key="1">
    <source>
        <dbReference type="EMBL" id="TKA28443.1"/>
    </source>
</evidence>
<organism evidence="1 2">
    <name type="scientific">Salinomyces thailandicus</name>
    <dbReference type="NCBI Taxonomy" id="706561"/>
    <lineage>
        <taxon>Eukaryota</taxon>
        <taxon>Fungi</taxon>
        <taxon>Dikarya</taxon>
        <taxon>Ascomycota</taxon>
        <taxon>Pezizomycotina</taxon>
        <taxon>Dothideomycetes</taxon>
        <taxon>Dothideomycetidae</taxon>
        <taxon>Mycosphaerellales</taxon>
        <taxon>Teratosphaeriaceae</taxon>
        <taxon>Salinomyces</taxon>
    </lineage>
</organism>
<accession>A0A4U0U0L7</accession>
<reference evidence="1 2" key="1">
    <citation type="submission" date="2017-03" db="EMBL/GenBank/DDBJ databases">
        <title>Genomes of endolithic fungi from Antarctica.</title>
        <authorList>
            <person name="Coleine C."/>
            <person name="Masonjones S."/>
            <person name="Stajich J.E."/>
        </authorList>
    </citation>
    <scope>NUCLEOTIDE SEQUENCE [LARGE SCALE GENOMIC DNA]</scope>
    <source>
        <strain evidence="1 2">CCFEE 6315</strain>
    </source>
</reference>
<gene>
    <name evidence="1" type="ORF">B0A50_03910</name>
</gene>
<keyword evidence="2" id="KW-1185">Reference proteome</keyword>
<evidence type="ECO:0000313" key="2">
    <source>
        <dbReference type="Proteomes" id="UP000308549"/>
    </source>
</evidence>
<sequence>MSGINSNGGPAGGGRKAKLKAVVAAILGGKKSATTKQKKSKKKAEKRFKDLSGSLDQYVVNLPAELRNRIYALVLHDNKSAGKPIRVGRLGRWTKKYRQPSILAVSSQLRKESLEVFTGNNIFDVRIDLHEGIEKALAWVQGILTARRHVPGTAIPFAELRLRLVAPVWAKLAELVPLAKFIRQNQLDFDVITTKDEWEGRWPIDVHCKLGALRAQGRRLFIILPAHYRFACKGVSDFLALAQKARVEGWSEEQLEEALDVKMKELVAKGPGKKASKLWLRQQAEREAAAQDAAL</sequence>